<keyword evidence="1" id="KW-0472">Membrane</keyword>
<dbReference type="AlphaFoldDB" id="A0A1M7LAW7"/>
<dbReference type="EMBL" id="FRCT01000012">
    <property type="protein sequence ID" value="SHM75152.1"/>
    <property type="molecule type" value="Genomic_DNA"/>
</dbReference>
<name>A0A1M7LAW7_RUMFL</name>
<feature type="transmembrane region" description="Helical" evidence="1">
    <location>
        <begin position="61"/>
        <end position="94"/>
    </location>
</feature>
<dbReference type="RefSeq" id="WP_072951840.1">
    <property type="nucleotide sequence ID" value="NZ_FRCT01000012.1"/>
</dbReference>
<dbReference type="Proteomes" id="UP000184394">
    <property type="component" value="Unassembled WGS sequence"/>
</dbReference>
<sequence>MSLAVYVFVMAAVTYLIRMVPFTFFRKKIKSRFFRSFLYYIPYAVLSAMTIPAIFYTTHNIYTAIAGTAVAVVLAFLEMPLIVVALAASGSAFLMGLFI</sequence>
<evidence type="ECO:0000256" key="1">
    <source>
        <dbReference type="SAM" id="Phobius"/>
    </source>
</evidence>
<feature type="transmembrane region" description="Helical" evidence="1">
    <location>
        <begin position="37"/>
        <end position="55"/>
    </location>
</feature>
<feature type="transmembrane region" description="Helical" evidence="1">
    <location>
        <begin position="6"/>
        <end position="25"/>
    </location>
</feature>
<dbReference type="InterPro" id="IPR008407">
    <property type="entry name" value="Brnchd-chn_aa_trnsp_AzlD"/>
</dbReference>
<keyword evidence="1" id="KW-1133">Transmembrane helix</keyword>
<dbReference type="OrthoDB" id="9811308at2"/>
<gene>
    <name evidence="2" type="ORF">SAMN04487860_11293</name>
</gene>
<dbReference type="Pfam" id="PF05437">
    <property type="entry name" value="AzlD"/>
    <property type="match status" value="1"/>
</dbReference>
<proteinExistence type="predicted"/>
<evidence type="ECO:0000313" key="3">
    <source>
        <dbReference type="Proteomes" id="UP000184394"/>
    </source>
</evidence>
<organism evidence="2 3">
    <name type="scientific">Ruminococcus flavefaciens</name>
    <dbReference type="NCBI Taxonomy" id="1265"/>
    <lineage>
        <taxon>Bacteria</taxon>
        <taxon>Bacillati</taxon>
        <taxon>Bacillota</taxon>
        <taxon>Clostridia</taxon>
        <taxon>Eubacteriales</taxon>
        <taxon>Oscillospiraceae</taxon>
        <taxon>Ruminococcus</taxon>
    </lineage>
</organism>
<evidence type="ECO:0000313" key="2">
    <source>
        <dbReference type="EMBL" id="SHM75152.1"/>
    </source>
</evidence>
<keyword evidence="1" id="KW-0812">Transmembrane</keyword>
<accession>A0A1M7LAW7</accession>
<protein>
    <submittedName>
        <fullName evidence="2">Branched-chain amino acid transport protein</fullName>
    </submittedName>
</protein>
<reference evidence="2 3" key="1">
    <citation type="submission" date="2016-11" db="EMBL/GenBank/DDBJ databases">
        <authorList>
            <person name="Jaros S."/>
            <person name="Januszkiewicz K."/>
            <person name="Wedrychowicz H."/>
        </authorList>
    </citation>
    <scope>NUCLEOTIDE SEQUENCE [LARGE SCALE GENOMIC DNA]</scope>
    <source>
        <strain evidence="2 3">Y1</strain>
    </source>
</reference>